<reference evidence="5 6" key="1">
    <citation type="journal article" date="2010" name="J. Bacteriol.">
        <title>The genetic basis of laboratory adaptation in Caulobacter crescentus.</title>
        <authorList>
            <person name="Marks M.E."/>
            <person name="Castro-Rojas C.M."/>
            <person name="Teiling C."/>
            <person name="Du L."/>
            <person name="Kapatral V."/>
            <person name="Walunas T.L."/>
            <person name="Crosson S."/>
        </authorList>
    </citation>
    <scope>NUCLEOTIDE SEQUENCE [LARGE SCALE GENOMIC DNA]</scope>
    <source>
        <strain evidence="6">NA1000 / CB15N</strain>
    </source>
</reference>
<dbReference type="GeneID" id="7332261"/>
<dbReference type="PRINTS" id="PR00035">
    <property type="entry name" value="HTHGNTR"/>
</dbReference>
<dbReference type="SMR" id="A0A0H3C5S5"/>
<dbReference type="HOGENOM" id="CLU_063236_3_1_5"/>
<dbReference type="InterPro" id="IPR036388">
    <property type="entry name" value="WH-like_DNA-bd_sf"/>
</dbReference>
<sequence length="301" mass="33284">MARTPFHGPRICCYNGICSRGFEVSRLDLPMVDWSHIGIPRSHLSEAPERRSRRDVSLSKRIGFAHGAVPAPLYLQLQRALREAIEVKVLAPDDALPPERDMAEDFAVSRITVRKALEGLVSEGLLTRRQGAGTFVAARVEKNFSKLTCFTEDMRSRGRAPASEWITRAEGAVTPEEALMLGVSPNTPVYRFHRIRIADGAPMAVEYTTIAGFALPSADAVKDSLYEAMAATGHRPTRALQRLRGVLISREHASLLGVKPKDAGLLVERRGYLRDGRAVEISHSYYRGDAYDFVAELNDAT</sequence>
<evidence type="ECO:0000256" key="3">
    <source>
        <dbReference type="ARBA" id="ARBA00023163"/>
    </source>
</evidence>
<dbReference type="OrthoDB" id="7173258at2"/>
<dbReference type="PROSITE" id="PS50949">
    <property type="entry name" value="HTH_GNTR"/>
    <property type="match status" value="1"/>
</dbReference>
<dbReference type="SUPFAM" id="SSF64288">
    <property type="entry name" value="Chorismate lyase-like"/>
    <property type="match status" value="1"/>
</dbReference>
<proteinExistence type="predicted"/>
<evidence type="ECO:0000313" key="5">
    <source>
        <dbReference type="EMBL" id="ACL94035.1"/>
    </source>
</evidence>
<dbReference type="InterPro" id="IPR028978">
    <property type="entry name" value="Chorismate_lyase_/UTRA_dom_sf"/>
</dbReference>
<evidence type="ECO:0000256" key="1">
    <source>
        <dbReference type="ARBA" id="ARBA00023015"/>
    </source>
</evidence>
<dbReference type="CDD" id="cd07377">
    <property type="entry name" value="WHTH_GntR"/>
    <property type="match status" value="1"/>
</dbReference>
<gene>
    <name evidence="5" type="ordered locus">CCNA_00570</name>
</gene>
<accession>A0A0H3C5S5</accession>
<name>A0A0H3C5S5_CAUVN</name>
<keyword evidence="6" id="KW-1185">Reference proteome</keyword>
<dbReference type="InterPro" id="IPR011663">
    <property type="entry name" value="UTRA"/>
</dbReference>
<dbReference type="RefSeq" id="YP_002515943.1">
    <property type="nucleotide sequence ID" value="NC_011916.1"/>
</dbReference>
<evidence type="ECO:0000256" key="2">
    <source>
        <dbReference type="ARBA" id="ARBA00023125"/>
    </source>
</evidence>
<dbReference type="Gene3D" id="3.40.1410.10">
    <property type="entry name" value="Chorismate lyase-like"/>
    <property type="match status" value="1"/>
</dbReference>
<keyword evidence="1" id="KW-0805">Transcription regulation</keyword>
<dbReference type="RefSeq" id="WP_010918424.1">
    <property type="nucleotide sequence ID" value="NC_011916.1"/>
</dbReference>
<feature type="domain" description="HTH gntR-type" evidence="4">
    <location>
        <begin position="71"/>
        <end position="139"/>
    </location>
</feature>
<dbReference type="AlphaFoldDB" id="A0A0H3C5S5"/>
<dbReference type="PANTHER" id="PTHR44846">
    <property type="entry name" value="MANNOSYL-D-GLYCERATE TRANSPORT/METABOLISM SYSTEM REPRESSOR MNGR-RELATED"/>
    <property type="match status" value="1"/>
</dbReference>
<protein>
    <submittedName>
        <fullName evidence="5">GntR-family transcriptional regulator</fullName>
    </submittedName>
</protein>
<dbReference type="Gene3D" id="1.10.10.10">
    <property type="entry name" value="Winged helix-like DNA-binding domain superfamily/Winged helix DNA-binding domain"/>
    <property type="match status" value="1"/>
</dbReference>
<dbReference type="GO" id="GO:0045892">
    <property type="term" value="P:negative regulation of DNA-templated transcription"/>
    <property type="evidence" value="ECO:0007669"/>
    <property type="project" value="TreeGrafter"/>
</dbReference>
<dbReference type="GO" id="GO:0003677">
    <property type="term" value="F:DNA binding"/>
    <property type="evidence" value="ECO:0007669"/>
    <property type="project" value="UniProtKB-KW"/>
</dbReference>
<dbReference type="InterPro" id="IPR050679">
    <property type="entry name" value="Bact_HTH_transcr_reg"/>
</dbReference>
<dbReference type="PANTHER" id="PTHR44846:SF1">
    <property type="entry name" value="MANNOSYL-D-GLYCERATE TRANSPORT_METABOLISM SYSTEM REPRESSOR MNGR-RELATED"/>
    <property type="match status" value="1"/>
</dbReference>
<keyword evidence="3" id="KW-0804">Transcription</keyword>
<dbReference type="PATRIC" id="fig|565050.3.peg.563"/>
<evidence type="ECO:0000313" key="6">
    <source>
        <dbReference type="Proteomes" id="UP000001364"/>
    </source>
</evidence>
<dbReference type="KEGG" id="ccs:CCNA_00570"/>
<dbReference type="SUPFAM" id="SSF46785">
    <property type="entry name" value="Winged helix' DNA-binding domain"/>
    <property type="match status" value="1"/>
</dbReference>
<evidence type="ECO:0000259" key="4">
    <source>
        <dbReference type="PROSITE" id="PS50949"/>
    </source>
</evidence>
<dbReference type="EMBL" id="CP001340">
    <property type="protein sequence ID" value="ACL94035.1"/>
    <property type="molecule type" value="Genomic_DNA"/>
</dbReference>
<organism evidence="5 6">
    <name type="scientific">Caulobacter vibrioides (strain NA1000 / CB15N)</name>
    <name type="common">Caulobacter crescentus</name>
    <dbReference type="NCBI Taxonomy" id="565050"/>
    <lineage>
        <taxon>Bacteria</taxon>
        <taxon>Pseudomonadati</taxon>
        <taxon>Pseudomonadota</taxon>
        <taxon>Alphaproteobacteria</taxon>
        <taxon>Caulobacterales</taxon>
        <taxon>Caulobacteraceae</taxon>
        <taxon>Caulobacter</taxon>
    </lineage>
</organism>
<dbReference type="PhylomeDB" id="A0A0H3C5S5"/>
<keyword evidence="2" id="KW-0238">DNA-binding</keyword>
<dbReference type="GO" id="GO:0003700">
    <property type="term" value="F:DNA-binding transcription factor activity"/>
    <property type="evidence" value="ECO:0007669"/>
    <property type="project" value="InterPro"/>
</dbReference>
<dbReference type="InterPro" id="IPR036390">
    <property type="entry name" value="WH_DNA-bd_sf"/>
</dbReference>
<dbReference type="SMART" id="SM00345">
    <property type="entry name" value="HTH_GNTR"/>
    <property type="match status" value="1"/>
</dbReference>
<dbReference type="SMART" id="SM00866">
    <property type="entry name" value="UTRA"/>
    <property type="match status" value="1"/>
</dbReference>
<dbReference type="Pfam" id="PF00392">
    <property type="entry name" value="GntR"/>
    <property type="match status" value="1"/>
</dbReference>
<dbReference type="Proteomes" id="UP000001364">
    <property type="component" value="Chromosome"/>
</dbReference>
<dbReference type="Pfam" id="PF07702">
    <property type="entry name" value="UTRA"/>
    <property type="match status" value="1"/>
</dbReference>
<dbReference type="InterPro" id="IPR000524">
    <property type="entry name" value="Tscrpt_reg_HTH_GntR"/>
</dbReference>
<dbReference type="FunFam" id="1.10.10.10:FF:000079">
    <property type="entry name" value="GntR family transcriptional regulator"/>
    <property type="match status" value="1"/>
</dbReference>